<accession>A0ABR4DTS8</accession>
<feature type="region of interest" description="Disordered" evidence="1">
    <location>
        <begin position="98"/>
        <end position="174"/>
    </location>
</feature>
<evidence type="ECO:0000256" key="1">
    <source>
        <dbReference type="SAM" id="MobiDB-lite"/>
    </source>
</evidence>
<gene>
    <name evidence="2" type="ORF">FJTKL_04410</name>
</gene>
<comment type="caution">
    <text evidence="2">The sequence shown here is derived from an EMBL/GenBank/DDBJ whole genome shotgun (WGS) entry which is preliminary data.</text>
</comment>
<dbReference type="EMBL" id="JBAWTH010000181">
    <property type="protein sequence ID" value="KAL2273559.1"/>
    <property type="molecule type" value="Genomic_DNA"/>
</dbReference>
<protein>
    <submittedName>
        <fullName evidence="2">Uncharacterized protein</fullName>
    </submittedName>
</protein>
<proteinExistence type="predicted"/>
<feature type="compositionally biased region" description="Basic and acidic residues" evidence="1">
    <location>
        <begin position="114"/>
        <end position="135"/>
    </location>
</feature>
<evidence type="ECO:0000313" key="3">
    <source>
        <dbReference type="Proteomes" id="UP001600888"/>
    </source>
</evidence>
<feature type="region of interest" description="Disordered" evidence="1">
    <location>
        <begin position="35"/>
        <end position="85"/>
    </location>
</feature>
<feature type="compositionally biased region" description="Basic and acidic residues" evidence="1">
    <location>
        <begin position="67"/>
        <end position="84"/>
    </location>
</feature>
<name>A0ABR4DTS8_9PEZI</name>
<sequence length="174" mass="18154">MRSEATRIRIRHISMHQADRWTAIVIHHVNPQHSQASALNARARAVPTPPPGGRLCTARSAAAGPPDAKHGRDEPADGRQEREGLVGLPGAAIVAAEAKAAPVEGSAAAAAEPVHQETKDGEPGGRDDEVDRPVDEAAGEGEQPEERQQDGDARDDLSVDEAAKCPGRLASAGV</sequence>
<evidence type="ECO:0000313" key="2">
    <source>
        <dbReference type="EMBL" id="KAL2273559.1"/>
    </source>
</evidence>
<reference evidence="2 3" key="1">
    <citation type="submission" date="2024-03" db="EMBL/GenBank/DDBJ databases">
        <title>A high-quality draft genome sequence of Diaporthe vaccinii, a causative agent of upright dieback and viscid rot disease in cranberry plants.</title>
        <authorList>
            <person name="Sarrasin M."/>
            <person name="Lang B.F."/>
            <person name="Burger G."/>
        </authorList>
    </citation>
    <scope>NUCLEOTIDE SEQUENCE [LARGE SCALE GENOMIC DNA]</scope>
    <source>
        <strain evidence="2 3">IS7</strain>
    </source>
</reference>
<feature type="compositionally biased region" description="Basic and acidic residues" evidence="1">
    <location>
        <begin position="144"/>
        <end position="163"/>
    </location>
</feature>
<organism evidence="2 3">
    <name type="scientific">Diaporthe vaccinii</name>
    <dbReference type="NCBI Taxonomy" id="105482"/>
    <lineage>
        <taxon>Eukaryota</taxon>
        <taxon>Fungi</taxon>
        <taxon>Dikarya</taxon>
        <taxon>Ascomycota</taxon>
        <taxon>Pezizomycotina</taxon>
        <taxon>Sordariomycetes</taxon>
        <taxon>Sordariomycetidae</taxon>
        <taxon>Diaporthales</taxon>
        <taxon>Diaporthaceae</taxon>
        <taxon>Diaporthe</taxon>
        <taxon>Diaporthe eres species complex</taxon>
    </lineage>
</organism>
<keyword evidence="3" id="KW-1185">Reference proteome</keyword>
<dbReference type="Proteomes" id="UP001600888">
    <property type="component" value="Unassembled WGS sequence"/>
</dbReference>
<feature type="compositionally biased region" description="Low complexity" evidence="1">
    <location>
        <begin position="98"/>
        <end position="113"/>
    </location>
</feature>